<dbReference type="AlphaFoldDB" id="A0A154M3L7"/>
<evidence type="ECO:0000256" key="1">
    <source>
        <dbReference type="SAM" id="MobiDB-lite"/>
    </source>
</evidence>
<evidence type="ECO:0000313" key="2">
    <source>
        <dbReference type="EMBL" id="KZB79204.1"/>
    </source>
</evidence>
<dbReference type="Proteomes" id="UP000076321">
    <property type="component" value="Unassembled WGS sequence"/>
</dbReference>
<evidence type="ECO:0000313" key="3">
    <source>
        <dbReference type="Proteomes" id="UP000076321"/>
    </source>
</evidence>
<name>A0A154M3L7_9PSEU</name>
<organism evidence="2 3">
    <name type="scientific">Amycolatopsis regifaucium</name>
    <dbReference type="NCBI Taxonomy" id="546365"/>
    <lineage>
        <taxon>Bacteria</taxon>
        <taxon>Bacillati</taxon>
        <taxon>Actinomycetota</taxon>
        <taxon>Actinomycetes</taxon>
        <taxon>Pseudonocardiales</taxon>
        <taxon>Pseudonocardiaceae</taxon>
        <taxon>Amycolatopsis</taxon>
    </lineage>
</organism>
<comment type="caution">
    <text evidence="2">The sequence shown here is derived from an EMBL/GenBank/DDBJ whole genome shotgun (WGS) entry which is preliminary data.</text>
</comment>
<dbReference type="EMBL" id="LQCI01000052">
    <property type="protein sequence ID" value="KZB79204.1"/>
    <property type="molecule type" value="Genomic_DNA"/>
</dbReference>
<accession>A0A154M3L7</accession>
<dbReference type="SUPFAM" id="SSF52096">
    <property type="entry name" value="ClpP/crotonase"/>
    <property type="match status" value="1"/>
</dbReference>
<sequence>MTNSRPDTPDDTNVLQLTIVKLAGRIRRKRALEVALGAELYDPQTAERYGWVNRASPPMNSMKREPTAPNNRSGREFDEREVWRARPRVEGSVEPASLAH</sequence>
<dbReference type="RefSeq" id="WP_061981028.1">
    <property type="nucleotide sequence ID" value="NZ_FOPQ01000002.1"/>
</dbReference>
<proteinExistence type="predicted"/>
<protein>
    <submittedName>
        <fullName evidence="2">Uncharacterized protein</fullName>
    </submittedName>
</protein>
<gene>
    <name evidence="2" type="ORF">AVL48_16520</name>
</gene>
<feature type="region of interest" description="Disordered" evidence="1">
    <location>
        <begin position="53"/>
        <end position="79"/>
    </location>
</feature>
<dbReference type="InterPro" id="IPR029045">
    <property type="entry name" value="ClpP/crotonase-like_dom_sf"/>
</dbReference>
<dbReference type="Gene3D" id="3.90.226.10">
    <property type="entry name" value="2-enoyl-CoA Hydratase, Chain A, domain 1"/>
    <property type="match status" value="1"/>
</dbReference>
<reference evidence="2 3" key="1">
    <citation type="submission" date="2015-12" db="EMBL/GenBank/DDBJ databases">
        <title>Amycolatopsis regifaucium genome sequencing and assembly.</title>
        <authorList>
            <person name="Mayilraj S."/>
        </authorList>
    </citation>
    <scope>NUCLEOTIDE SEQUENCE [LARGE SCALE GENOMIC DNA]</scope>
    <source>
        <strain evidence="2 3">GY080</strain>
    </source>
</reference>